<protein>
    <submittedName>
        <fullName evidence="2">Uncharacterized protein</fullName>
    </submittedName>
</protein>
<organism evidence="2 3">
    <name type="scientific">Thermococcus chitonophagus</name>
    <dbReference type="NCBI Taxonomy" id="54262"/>
    <lineage>
        <taxon>Archaea</taxon>
        <taxon>Methanobacteriati</taxon>
        <taxon>Methanobacteriota</taxon>
        <taxon>Thermococci</taxon>
        <taxon>Thermococcales</taxon>
        <taxon>Thermococcaceae</taxon>
        <taxon>Thermococcus</taxon>
    </lineage>
</organism>
<evidence type="ECO:0000313" key="1">
    <source>
        <dbReference type="EMBL" id="ASJ16611.1"/>
    </source>
</evidence>
<evidence type="ECO:0000313" key="3">
    <source>
        <dbReference type="Proteomes" id="UP000093069"/>
    </source>
</evidence>
<dbReference type="KEGG" id="tch:CHITON_0687"/>
<dbReference type="RefSeq" id="WP_068576796.1">
    <property type="nucleotide sequence ID" value="NZ_CP015193.1"/>
</dbReference>
<keyword evidence="4" id="KW-1185">Reference proteome</keyword>
<sequence length="129" mass="15116">MEFETMKKVVVEAMENGAQWVAVTVKTRDAPTKVMEEFEEFLKKQGWNVNFRANWWSPARYGVAVLEAQKGGKSKVLMVKWAVSSKEDKVLRVEGKMEKDARKEFYTIVDMVSDDFLYDTILRNMMDRY</sequence>
<dbReference type="AlphaFoldDB" id="A0A160VSP2"/>
<dbReference type="Proteomes" id="UP000250189">
    <property type="component" value="Chromosome"/>
</dbReference>
<evidence type="ECO:0000313" key="4">
    <source>
        <dbReference type="Proteomes" id="UP000250189"/>
    </source>
</evidence>
<name>A0A160VSP2_9EURY</name>
<dbReference type="GeneID" id="33322069"/>
<dbReference type="STRING" id="54262.CHITON_0687"/>
<dbReference type="EMBL" id="LN999010">
    <property type="protein sequence ID" value="CUX77466.1"/>
    <property type="molecule type" value="Genomic_DNA"/>
</dbReference>
<dbReference type="EMBL" id="CP015193">
    <property type="protein sequence ID" value="ASJ16611.1"/>
    <property type="molecule type" value="Genomic_DNA"/>
</dbReference>
<reference evidence="2" key="1">
    <citation type="submission" date="2016-01" db="EMBL/GenBank/DDBJ databases">
        <authorList>
            <person name="Oliw E.H."/>
        </authorList>
    </citation>
    <scope>NUCLEOTIDE SEQUENCE</scope>
    <source>
        <strain evidence="2">1</strain>
    </source>
</reference>
<reference evidence="1 4" key="3">
    <citation type="submission" date="2016-04" db="EMBL/GenBank/DDBJ databases">
        <title>Complete genome sequence of Thermococcus chitonophagus type strain GC74.</title>
        <authorList>
            <person name="Oger P.M."/>
        </authorList>
    </citation>
    <scope>NUCLEOTIDE SEQUENCE [LARGE SCALE GENOMIC DNA]</scope>
    <source>
        <strain evidence="1 4">GC74</strain>
    </source>
</reference>
<proteinExistence type="predicted"/>
<dbReference type="Proteomes" id="UP000093069">
    <property type="component" value="Chromosome I"/>
</dbReference>
<evidence type="ECO:0000313" key="2">
    <source>
        <dbReference type="EMBL" id="CUX77466.1"/>
    </source>
</evidence>
<dbReference type="OrthoDB" id="85775at2157"/>
<accession>A0A160VSP2</accession>
<reference evidence="3" key="2">
    <citation type="submission" date="2016-01" db="EMBL/GenBank/DDBJ databases">
        <authorList>
            <person name="Vorgias C.E."/>
        </authorList>
    </citation>
    <scope>NUCLEOTIDE SEQUENCE [LARGE SCALE GENOMIC DNA]</scope>
</reference>
<gene>
    <name evidence="1" type="ORF">A3L04_05775</name>
    <name evidence="2" type="ORF">CHITON_0687</name>
</gene>